<evidence type="ECO:0000313" key="2">
    <source>
        <dbReference type="Proteomes" id="UP000253729"/>
    </source>
</evidence>
<reference evidence="1 2" key="1">
    <citation type="submission" date="2018-07" db="EMBL/GenBank/DDBJ databases">
        <title>The genomes of Aspergillus section Nigri reveals drivers in fungal speciation.</title>
        <authorList>
            <consortium name="DOE Joint Genome Institute"/>
            <person name="Vesth T.C."/>
            <person name="Nybo J."/>
            <person name="Theobald S."/>
            <person name="Brandl J."/>
            <person name="Frisvad J.C."/>
            <person name="Nielsen K.F."/>
            <person name="Lyhne E.K."/>
            <person name="Kogle M.E."/>
            <person name="Kuo A."/>
            <person name="Riley R."/>
            <person name="Clum A."/>
            <person name="Nolan M."/>
            <person name="Lipzen A."/>
            <person name="Salamov A."/>
            <person name="Henrissat B."/>
            <person name="Wiebenga A."/>
            <person name="De vries R.P."/>
            <person name="Grigoriev I.V."/>
            <person name="Mortensen U.H."/>
            <person name="Andersen M.R."/>
            <person name="Baker S.E."/>
        </authorList>
    </citation>
    <scope>NUCLEOTIDE SEQUENCE [LARGE SCALE GENOMIC DNA]</scope>
    <source>
        <strain evidence="1 2">CBS 139.54b</strain>
    </source>
</reference>
<dbReference type="AlphaFoldDB" id="A0A3F3PHH4"/>
<accession>A0A3F3PHH4</accession>
<gene>
    <name evidence="1" type="ORF">BDQ94DRAFT_155887</name>
</gene>
<dbReference type="EMBL" id="KZ852231">
    <property type="protein sequence ID" value="RDH26193.1"/>
    <property type="molecule type" value="Genomic_DNA"/>
</dbReference>
<dbReference type="GeneID" id="38136905"/>
<name>A0A3F3PHH4_9EURO</name>
<evidence type="ECO:0000313" key="1">
    <source>
        <dbReference type="EMBL" id="RDH26193.1"/>
    </source>
</evidence>
<sequence>TSDKLTKLTVELQWAQPLGKAPAGGGARLTLVTHPRVFGSRTRWRPTSPNRWSH</sequence>
<feature type="non-terminal residue" evidence="1">
    <location>
        <position position="1"/>
    </location>
</feature>
<dbReference type="Proteomes" id="UP000253729">
    <property type="component" value="Unassembled WGS sequence"/>
</dbReference>
<organism evidence="1 2">
    <name type="scientific">Aspergillus welwitschiae</name>
    <dbReference type="NCBI Taxonomy" id="1341132"/>
    <lineage>
        <taxon>Eukaryota</taxon>
        <taxon>Fungi</taxon>
        <taxon>Dikarya</taxon>
        <taxon>Ascomycota</taxon>
        <taxon>Pezizomycotina</taxon>
        <taxon>Eurotiomycetes</taxon>
        <taxon>Eurotiomycetidae</taxon>
        <taxon>Eurotiales</taxon>
        <taxon>Aspergillaceae</taxon>
        <taxon>Aspergillus</taxon>
        <taxon>Aspergillus subgen. Circumdati</taxon>
    </lineage>
</organism>
<dbReference type="RefSeq" id="XP_026619215.1">
    <property type="nucleotide sequence ID" value="XM_026768549.1"/>
</dbReference>
<proteinExistence type="predicted"/>
<protein>
    <submittedName>
        <fullName evidence="1">Uncharacterized protein</fullName>
    </submittedName>
</protein>
<feature type="non-terminal residue" evidence="1">
    <location>
        <position position="54"/>
    </location>
</feature>
<keyword evidence="2" id="KW-1185">Reference proteome</keyword>